<dbReference type="OrthoDB" id="9790659at2"/>
<dbReference type="Pfam" id="PF04087">
    <property type="entry name" value="DUF389"/>
    <property type="match status" value="1"/>
</dbReference>
<accession>A0A517Z2B8</accession>
<organism evidence="3 4">
    <name type="scientific">Maioricimonas rarisocia</name>
    <dbReference type="NCBI Taxonomy" id="2528026"/>
    <lineage>
        <taxon>Bacteria</taxon>
        <taxon>Pseudomonadati</taxon>
        <taxon>Planctomycetota</taxon>
        <taxon>Planctomycetia</taxon>
        <taxon>Planctomycetales</taxon>
        <taxon>Planctomycetaceae</taxon>
        <taxon>Maioricimonas</taxon>
    </lineage>
</organism>
<keyword evidence="2" id="KW-1133">Transmembrane helix</keyword>
<gene>
    <name evidence="3" type="ORF">Mal4_09110</name>
</gene>
<feature type="transmembrane region" description="Helical" evidence="2">
    <location>
        <begin position="245"/>
        <end position="266"/>
    </location>
</feature>
<protein>
    <recommendedName>
        <fullName evidence="5">TIGR00341 family protein</fullName>
    </recommendedName>
</protein>
<dbReference type="EMBL" id="CP036275">
    <property type="protein sequence ID" value="QDU36624.1"/>
    <property type="molecule type" value="Genomic_DNA"/>
</dbReference>
<sequence length="344" mass="36587">MALRIMQIFIPEESTSKAEEILEEREVLGTWRDAADEDRIVLHILVDAEEAEPIMDQFDEAYAESDRFRVLLLSVEAILPRPEDSDSSESAGDTSNGNAKNGVGESGRVSREELYHDITDSLGVNRIFIAMVVLASIVAAVGLMRDDVAVIIGAMVIAPLLAPNVALALAVTLGDLKLMRTALWANTVGLALTLLVSLAVGFYFEIDPEVPAINARTNLGLGDLALALAAGSAGTFAFTRGLSGAVIGVMVAVALMPPLVVFGMLLGDGEQYQAMGALLLVGANIVCINLAGVVTFLLQGLRPRTWYEEERARTATRIAIAAAVVMLLALTLILSRTDLLDSLG</sequence>
<feature type="transmembrane region" description="Helical" evidence="2">
    <location>
        <begin position="150"/>
        <end position="171"/>
    </location>
</feature>
<keyword evidence="4" id="KW-1185">Reference proteome</keyword>
<dbReference type="AlphaFoldDB" id="A0A517Z2B8"/>
<dbReference type="KEGG" id="mri:Mal4_09110"/>
<feature type="transmembrane region" description="Helical" evidence="2">
    <location>
        <begin position="127"/>
        <end position="144"/>
    </location>
</feature>
<feature type="transmembrane region" description="Helical" evidence="2">
    <location>
        <begin position="272"/>
        <end position="298"/>
    </location>
</feature>
<dbReference type="Proteomes" id="UP000320496">
    <property type="component" value="Chromosome"/>
</dbReference>
<feature type="transmembrane region" description="Helical" evidence="2">
    <location>
        <begin position="183"/>
        <end position="204"/>
    </location>
</feature>
<evidence type="ECO:0000313" key="3">
    <source>
        <dbReference type="EMBL" id="QDU36624.1"/>
    </source>
</evidence>
<dbReference type="PANTHER" id="PTHR20992:SF9">
    <property type="entry name" value="AT15442P-RELATED"/>
    <property type="match status" value="1"/>
</dbReference>
<feature type="transmembrane region" description="Helical" evidence="2">
    <location>
        <begin position="318"/>
        <end position="335"/>
    </location>
</feature>
<dbReference type="RefSeq" id="WP_145367265.1">
    <property type="nucleotide sequence ID" value="NZ_CP036275.1"/>
</dbReference>
<evidence type="ECO:0000256" key="1">
    <source>
        <dbReference type="SAM" id="MobiDB-lite"/>
    </source>
</evidence>
<dbReference type="PANTHER" id="PTHR20992">
    <property type="entry name" value="AT15442P-RELATED"/>
    <property type="match status" value="1"/>
</dbReference>
<proteinExistence type="predicted"/>
<dbReference type="InterPro" id="IPR005240">
    <property type="entry name" value="DUF389"/>
</dbReference>
<keyword evidence="2" id="KW-0472">Membrane</keyword>
<evidence type="ECO:0000256" key="2">
    <source>
        <dbReference type="SAM" id="Phobius"/>
    </source>
</evidence>
<keyword evidence="2" id="KW-0812">Transmembrane</keyword>
<dbReference type="NCBIfam" id="TIGR00341">
    <property type="entry name" value="TIGR00341 family protein"/>
    <property type="match status" value="1"/>
</dbReference>
<feature type="compositionally biased region" description="Polar residues" evidence="1">
    <location>
        <begin position="88"/>
        <end position="99"/>
    </location>
</feature>
<evidence type="ECO:0000313" key="4">
    <source>
        <dbReference type="Proteomes" id="UP000320496"/>
    </source>
</evidence>
<feature type="region of interest" description="Disordered" evidence="1">
    <location>
        <begin position="82"/>
        <end position="105"/>
    </location>
</feature>
<feature type="transmembrane region" description="Helical" evidence="2">
    <location>
        <begin position="219"/>
        <end position="238"/>
    </location>
</feature>
<evidence type="ECO:0008006" key="5">
    <source>
        <dbReference type="Google" id="ProtNLM"/>
    </source>
</evidence>
<reference evidence="3 4" key="1">
    <citation type="submission" date="2019-02" db="EMBL/GenBank/DDBJ databases">
        <title>Deep-cultivation of Planctomycetes and their phenomic and genomic characterization uncovers novel biology.</title>
        <authorList>
            <person name="Wiegand S."/>
            <person name="Jogler M."/>
            <person name="Boedeker C."/>
            <person name="Pinto D."/>
            <person name="Vollmers J."/>
            <person name="Rivas-Marin E."/>
            <person name="Kohn T."/>
            <person name="Peeters S.H."/>
            <person name="Heuer A."/>
            <person name="Rast P."/>
            <person name="Oberbeckmann S."/>
            <person name="Bunk B."/>
            <person name="Jeske O."/>
            <person name="Meyerdierks A."/>
            <person name="Storesund J.E."/>
            <person name="Kallscheuer N."/>
            <person name="Luecker S."/>
            <person name="Lage O.M."/>
            <person name="Pohl T."/>
            <person name="Merkel B.J."/>
            <person name="Hornburger P."/>
            <person name="Mueller R.-W."/>
            <person name="Bruemmer F."/>
            <person name="Labrenz M."/>
            <person name="Spormann A.M."/>
            <person name="Op den Camp H."/>
            <person name="Overmann J."/>
            <person name="Amann R."/>
            <person name="Jetten M.S.M."/>
            <person name="Mascher T."/>
            <person name="Medema M.H."/>
            <person name="Devos D.P."/>
            <person name="Kaster A.-K."/>
            <person name="Ovreas L."/>
            <person name="Rohde M."/>
            <person name="Galperin M.Y."/>
            <person name="Jogler C."/>
        </authorList>
    </citation>
    <scope>NUCLEOTIDE SEQUENCE [LARGE SCALE GENOMIC DNA]</scope>
    <source>
        <strain evidence="3 4">Mal4</strain>
    </source>
</reference>
<name>A0A517Z2B8_9PLAN</name>